<evidence type="ECO:0000313" key="2">
    <source>
        <dbReference type="Proteomes" id="UP001389717"/>
    </source>
</evidence>
<evidence type="ECO:0000313" key="1">
    <source>
        <dbReference type="EMBL" id="MEL3974456.1"/>
    </source>
</evidence>
<dbReference type="EMBL" id="JBBYAF010000054">
    <property type="protein sequence ID" value="MEL3974456.1"/>
    <property type="molecule type" value="Genomic_DNA"/>
</dbReference>
<accession>A0ABU9KEB1</accession>
<name>A0ABU9KEB1_9BACI</name>
<comment type="caution">
    <text evidence="1">The sequence shown here is derived from an EMBL/GenBank/DDBJ whole genome shotgun (WGS) entry which is preliminary data.</text>
</comment>
<proteinExistence type="predicted"/>
<sequence length="260" mass="30451">MKYGVSVTDTSEVQEIEKKGLQLLEKLVQFSKSLNEIASFQPPRGIIFHDLTSATQLYSTIPLPAYTSRDLIHITPLFETWKSIYISTTNGVEVAKKYYSELDMDDVAVIAAHELTHHVNFFHADFKELDEENMWFVEGLCFYIPRKLILSEEKFNSTMYVESCLINKYKEKYGEYTLNMFGESASHSEELEYSAAFYDYWRSTYVVDLLIKNYCNNSVQELIDYYKEWANSRKVSTLQTYFVNKLQISNEDAKNLWLSY</sequence>
<reference evidence="1 2" key="1">
    <citation type="submission" date="2024-04" db="EMBL/GenBank/DDBJ databases">
        <title>Bacillus oryzaecorticis sp. nov., a moderately halophilic bacterium isolated from rice husks.</title>
        <authorList>
            <person name="Zhu H.-S."/>
        </authorList>
    </citation>
    <scope>NUCLEOTIDE SEQUENCE [LARGE SCALE GENOMIC DNA]</scope>
    <source>
        <strain evidence="1 2">ZC255</strain>
    </source>
</reference>
<protein>
    <submittedName>
        <fullName evidence="1">Uncharacterized protein</fullName>
    </submittedName>
</protein>
<dbReference type="RefSeq" id="WP_341985996.1">
    <property type="nucleotide sequence ID" value="NZ_JBBYAF010000054.1"/>
</dbReference>
<gene>
    <name evidence="1" type="ORF">AAEO50_19375</name>
</gene>
<dbReference type="Proteomes" id="UP001389717">
    <property type="component" value="Unassembled WGS sequence"/>
</dbReference>
<keyword evidence="2" id="KW-1185">Reference proteome</keyword>
<organism evidence="1 2">
    <name type="scientific">Rossellomorea oryzaecorticis</name>
    <dbReference type="NCBI Taxonomy" id="1396505"/>
    <lineage>
        <taxon>Bacteria</taxon>
        <taxon>Bacillati</taxon>
        <taxon>Bacillota</taxon>
        <taxon>Bacilli</taxon>
        <taxon>Bacillales</taxon>
        <taxon>Bacillaceae</taxon>
        <taxon>Rossellomorea</taxon>
    </lineage>
</organism>